<dbReference type="Pfam" id="PF00581">
    <property type="entry name" value="Rhodanese"/>
    <property type="match status" value="1"/>
</dbReference>
<dbReference type="SUPFAM" id="SSF52821">
    <property type="entry name" value="Rhodanese/Cell cycle control phosphatase"/>
    <property type="match status" value="1"/>
</dbReference>
<dbReference type="EMBL" id="CP157199">
    <property type="protein sequence ID" value="XBG61919.1"/>
    <property type="molecule type" value="Genomic_DNA"/>
</dbReference>
<dbReference type="PANTHER" id="PTHR43031:SF1">
    <property type="entry name" value="PYRIDINE NUCLEOTIDE-DISULPHIDE OXIDOREDUCTASE"/>
    <property type="match status" value="1"/>
</dbReference>
<gene>
    <name evidence="2" type="ORF">ABGB03_03220</name>
</gene>
<dbReference type="InterPro" id="IPR050229">
    <property type="entry name" value="GlpE_sulfurtransferase"/>
</dbReference>
<feature type="domain" description="Rhodanese" evidence="1">
    <location>
        <begin position="40"/>
        <end position="130"/>
    </location>
</feature>
<sequence length="134" mass="15625">MRRILFVLIAFMAFNFSCKEETTTSQIEIISPEEMQQISQIEGVQLIDVRTPQEYEEEYIEGFQNIDFFSDTFSQEIEQLDKSKPVIVYCRSGRRSANCAKQLKEKGFIKIYDLEGGIAKWQFEGFEVKTKSLP</sequence>
<evidence type="ECO:0000313" key="2">
    <source>
        <dbReference type="EMBL" id="XBG61919.1"/>
    </source>
</evidence>
<dbReference type="RefSeq" id="WP_347924786.1">
    <property type="nucleotide sequence ID" value="NZ_CP157199.1"/>
</dbReference>
<dbReference type="InterPro" id="IPR036873">
    <property type="entry name" value="Rhodanese-like_dom_sf"/>
</dbReference>
<reference evidence="2" key="1">
    <citation type="submission" date="2024-05" db="EMBL/GenBank/DDBJ databases">
        <title>Pontimicrobium maritimus sp. nov., isolated form sea water.</title>
        <authorList>
            <person name="Muhammad N."/>
            <person name="Vuong T.Q."/>
            <person name="Han H.L."/>
            <person name="Kim S.-G."/>
        </authorList>
    </citation>
    <scope>NUCLEOTIDE SEQUENCE</scope>
    <source>
        <strain evidence="2">SW4</strain>
    </source>
</reference>
<proteinExistence type="predicted"/>
<dbReference type="Gene3D" id="3.40.250.10">
    <property type="entry name" value="Rhodanese-like domain"/>
    <property type="match status" value="1"/>
</dbReference>
<dbReference type="SMART" id="SM00450">
    <property type="entry name" value="RHOD"/>
    <property type="match status" value="1"/>
</dbReference>
<protein>
    <submittedName>
        <fullName evidence="2">Rhodanese-like domain-containing protein</fullName>
    </submittedName>
</protein>
<dbReference type="AlphaFoldDB" id="A0AAU7BVD7"/>
<name>A0AAU7BVD7_9FLAO</name>
<evidence type="ECO:0000259" key="1">
    <source>
        <dbReference type="PROSITE" id="PS50206"/>
    </source>
</evidence>
<dbReference type="InterPro" id="IPR001763">
    <property type="entry name" value="Rhodanese-like_dom"/>
</dbReference>
<dbReference type="PROSITE" id="PS50206">
    <property type="entry name" value="RHODANESE_3"/>
    <property type="match status" value="1"/>
</dbReference>
<dbReference type="CDD" id="cd00158">
    <property type="entry name" value="RHOD"/>
    <property type="match status" value="1"/>
</dbReference>
<dbReference type="PANTHER" id="PTHR43031">
    <property type="entry name" value="FAD-DEPENDENT OXIDOREDUCTASE"/>
    <property type="match status" value="1"/>
</dbReference>
<organism evidence="2">
    <name type="scientific">Pontimicrobium sp. SW4</name>
    <dbReference type="NCBI Taxonomy" id="3153519"/>
    <lineage>
        <taxon>Bacteria</taxon>
        <taxon>Pseudomonadati</taxon>
        <taxon>Bacteroidota</taxon>
        <taxon>Flavobacteriia</taxon>
        <taxon>Flavobacteriales</taxon>
        <taxon>Flavobacteriaceae</taxon>
        <taxon>Pontimicrobium</taxon>
    </lineage>
</organism>
<accession>A0AAU7BVD7</accession>